<feature type="signal peptide" evidence="3">
    <location>
        <begin position="1"/>
        <end position="26"/>
    </location>
</feature>
<dbReference type="PROSITE" id="PS50853">
    <property type="entry name" value="FN3"/>
    <property type="match status" value="2"/>
</dbReference>
<dbReference type="InterPro" id="IPR011041">
    <property type="entry name" value="Quinoprot_gluc/sorb_DH_b-prop"/>
</dbReference>
<keyword evidence="3" id="KW-0732">Signal</keyword>
<keyword evidence="1" id="KW-0326">Glycosidase</keyword>
<name>A0ABP8TN17_9ACTN</name>
<keyword evidence="1" id="KW-0378">Hydrolase</keyword>
<feature type="domain" description="Fibronectin type-III" evidence="5">
    <location>
        <begin position="266"/>
        <end position="352"/>
    </location>
</feature>
<evidence type="ECO:0000256" key="3">
    <source>
        <dbReference type="SAM" id="SignalP"/>
    </source>
</evidence>
<keyword evidence="2" id="KW-0119">Carbohydrate metabolism</keyword>
<dbReference type="Proteomes" id="UP001500212">
    <property type="component" value="Unassembled WGS sequence"/>
</dbReference>
<dbReference type="Pfam" id="PF00754">
    <property type="entry name" value="F5_F8_type_C"/>
    <property type="match status" value="1"/>
</dbReference>
<dbReference type="PANTHER" id="PTHR19328">
    <property type="entry name" value="HEDGEHOG-INTERACTING PROTEIN"/>
    <property type="match status" value="1"/>
</dbReference>
<dbReference type="CDD" id="cd00063">
    <property type="entry name" value="FN3"/>
    <property type="match status" value="2"/>
</dbReference>
<evidence type="ECO:0000259" key="5">
    <source>
        <dbReference type="PROSITE" id="PS50853"/>
    </source>
</evidence>
<protein>
    <submittedName>
        <fullName evidence="6">PQQ-dependent sugar dehydrogenase</fullName>
    </submittedName>
</protein>
<feature type="domain" description="Fibronectin type-III" evidence="5">
    <location>
        <begin position="171"/>
        <end position="258"/>
    </location>
</feature>
<dbReference type="SMART" id="SM00060">
    <property type="entry name" value="FN3"/>
    <property type="match status" value="2"/>
</dbReference>
<dbReference type="InterPro" id="IPR003961">
    <property type="entry name" value="FN3_dom"/>
</dbReference>
<evidence type="ECO:0000256" key="2">
    <source>
        <dbReference type="ARBA" id="ARBA00023326"/>
    </source>
</evidence>
<proteinExistence type="predicted"/>
<evidence type="ECO:0000313" key="7">
    <source>
        <dbReference type="Proteomes" id="UP001500212"/>
    </source>
</evidence>
<keyword evidence="7" id="KW-1185">Reference proteome</keyword>
<dbReference type="SUPFAM" id="SSF50952">
    <property type="entry name" value="Soluble quinoprotein glucose dehydrogenase"/>
    <property type="match status" value="1"/>
</dbReference>
<dbReference type="InterPro" id="IPR012938">
    <property type="entry name" value="Glc/Sorbosone_DH"/>
</dbReference>
<dbReference type="PANTHER" id="PTHR19328:SF13">
    <property type="entry name" value="HIPL1 PROTEIN"/>
    <property type="match status" value="1"/>
</dbReference>
<dbReference type="Gene3D" id="2.120.10.30">
    <property type="entry name" value="TolB, C-terminal domain"/>
    <property type="match status" value="1"/>
</dbReference>
<dbReference type="Gene3D" id="2.60.40.10">
    <property type="entry name" value="Immunoglobulins"/>
    <property type="match status" value="2"/>
</dbReference>
<dbReference type="Pfam" id="PF00041">
    <property type="entry name" value="fn3"/>
    <property type="match status" value="2"/>
</dbReference>
<dbReference type="RefSeq" id="WP_345357682.1">
    <property type="nucleotide sequence ID" value="NZ_BAABHJ010000015.1"/>
</dbReference>
<organism evidence="6 7">
    <name type="scientific">Actinoallomurus liliacearum</name>
    <dbReference type="NCBI Taxonomy" id="1080073"/>
    <lineage>
        <taxon>Bacteria</taxon>
        <taxon>Bacillati</taxon>
        <taxon>Actinomycetota</taxon>
        <taxon>Actinomycetes</taxon>
        <taxon>Streptosporangiales</taxon>
        <taxon>Thermomonosporaceae</taxon>
        <taxon>Actinoallomurus</taxon>
    </lineage>
</organism>
<dbReference type="InterPro" id="IPR013783">
    <property type="entry name" value="Ig-like_fold"/>
</dbReference>
<evidence type="ECO:0000256" key="1">
    <source>
        <dbReference type="ARBA" id="ARBA00023295"/>
    </source>
</evidence>
<dbReference type="InterPro" id="IPR011042">
    <property type="entry name" value="6-blade_b-propeller_TolB-like"/>
</dbReference>
<feature type="chain" id="PRO_5047044136" evidence="3">
    <location>
        <begin position="27"/>
        <end position="678"/>
    </location>
</feature>
<dbReference type="PROSITE" id="PS50022">
    <property type="entry name" value="FA58C_3"/>
    <property type="match status" value="1"/>
</dbReference>
<dbReference type="InterPro" id="IPR036116">
    <property type="entry name" value="FN3_sf"/>
</dbReference>
<dbReference type="SUPFAM" id="SSF49785">
    <property type="entry name" value="Galactose-binding domain-like"/>
    <property type="match status" value="1"/>
</dbReference>
<evidence type="ECO:0000313" key="6">
    <source>
        <dbReference type="EMBL" id="GAA4610743.1"/>
    </source>
</evidence>
<reference evidence="7" key="1">
    <citation type="journal article" date="2019" name="Int. J. Syst. Evol. Microbiol.">
        <title>The Global Catalogue of Microorganisms (GCM) 10K type strain sequencing project: providing services to taxonomists for standard genome sequencing and annotation.</title>
        <authorList>
            <consortium name="The Broad Institute Genomics Platform"/>
            <consortium name="The Broad Institute Genome Sequencing Center for Infectious Disease"/>
            <person name="Wu L."/>
            <person name="Ma J."/>
        </authorList>
    </citation>
    <scope>NUCLEOTIDE SEQUENCE [LARGE SCALE GENOMIC DNA]</scope>
    <source>
        <strain evidence="7">JCM 17938</strain>
    </source>
</reference>
<dbReference type="InterPro" id="IPR000421">
    <property type="entry name" value="FA58C"/>
</dbReference>
<comment type="caution">
    <text evidence="6">The sequence shown here is derived from an EMBL/GenBank/DDBJ whole genome shotgun (WGS) entry which is preliminary data.</text>
</comment>
<keyword evidence="2" id="KW-0624">Polysaccharide degradation</keyword>
<dbReference type="EMBL" id="BAABHJ010000015">
    <property type="protein sequence ID" value="GAA4610743.1"/>
    <property type="molecule type" value="Genomic_DNA"/>
</dbReference>
<dbReference type="InterPro" id="IPR008979">
    <property type="entry name" value="Galactose-bd-like_sf"/>
</dbReference>
<dbReference type="SUPFAM" id="SSF49265">
    <property type="entry name" value="Fibronectin type III"/>
    <property type="match status" value="2"/>
</dbReference>
<gene>
    <name evidence="6" type="ORF">GCM10023195_45180</name>
</gene>
<dbReference type="Pfam" id="PF07995">
    <property type="entry name" value="GSDH"/>
    <property type="match status" value="1"/>
</dbReference>
<accession>A0ABP8TN17</accession>
<dbReference type="Gene3D" id="2.60.120.260">
    <property type="entry name" value="Galactose-binding domain-like"/>
    <property type="match status" value="1"/>
</dbReference>
<evidence type="ECO:0000259" key="4">
    <source>
        <dbReference type="PROSITE" id="PS50022"/>
    </source>
</evidence>
<sequence>MKKTFAWLGASVLGAGLLIATSSAHAAAPVLLSQNKPTTASSEGGSGYAAKYAVDGDTSTRWASVRDSDPQWIYVDLGATAQISEVKLTWDASCATAYRVQTSGDHSTWTDVYSTTSGDGGTDDLTGLKASGRYVRVYGTKRCRNTSSYGYSLQELQVYGATGGDTQAPTTPGDVHSTGVTSDSVTLAWDASTDDVGVAAYDIYNDGNKISEAAGTATSKTITGLTPKTQYRLTVFARDAAGNVSPSSATVTVTTAATDDTQPPTAPANLRSTGVTSGSVSLAWDASTDNVGVTGYDVYSGGTAIVTGVKTTSTTINGLAANTSYTFTVKAKDAGNNVSDASNAVTVKTGASSGGGVPSTITTVSSGWTIPWGMSWLPDGSALITERDSFKVFKLTQSGTKTQVGTVPNAMTTDGEGGLLGIAVSPNWNNDHYVYIMHTASEGNRIVRMTYDGSSLSGYTVLVQGIKKNRYHNGGRLKFGPDGYLYATTGEAQTPDLAQDKTSLNGKILRMTTDGKPAPGNPFGTLVYSYGHRNPQGITWDPQGRLWEAEFGNSKYDEVNLIEPGKNYGWPTCEGKCSTSGMTNPKVQWSVSQASPSDITYADGALYVAALKGQRLWRVPVDGTTTGTPAAYYVNTYGRLRTVETIPGKNALWLSTTNCDNNGNQADGSDKVFRIDLK</sequence>
<feature type="domain" description="F5/8 type C" evidence="4">
    <location>
        <begin position="20"/>
        <end position="161"/>
    </location>
</feature>